<protein>
    <submittedName>
        <fullName evidence="2">Uncharacterized protein</fullName>
    </submittedName>
</protein>
<dbReference type="AlphaFoldDB" id="A0A4Z0PWE3"/>
<organism evidence="2 3">
    <name type="scientific">Hymenobacter aquaticus</name>
    <dbReference type="NCBI Taxonomy" id="1867101"/>
    <lineage>
        <taxon>Bacteria</taxon>
        <taxon>Pseudomonadati</taxon>
        <taxon>Bacteroidota</taxon>
        <taxon>Cytophagia</taxon>
        <taxon>Cytophagales</taxon>
        <taxon>Hymenobacteraceae</taxon>
        <taxon>Hymenobacter</taxon>
    </lineage>
</organism>
<sequence>MGKHKKKHSKKDAASGSVLESAALSIRKYRRVTDELAKLSTGQKVLGGLLLLAAGYFYLGKLTNEGQELLQSFQKPARRLGKHKPAAPDDDDEDAPEAVETSASARKTAPRKNHKKSKHAPGAFGRPPAATPDDV</sequence>
<dbReference type="OrthoDB" id="887372at2"/>
<gene>
    <name evidence="2" type="ORF">E5K00_15110</name>
</gene>
<comment type="caution">
    <text evidence="2">The sequence shown here is derived from an EMBL/GenBank/DDBJ whole genome shotgun (WGS) entry which is preliminary data.</text>
</comment>
<feature type="compositionally biased region" description="Basic residues" evidence="1">
    <location>
        <begin position="108"/>
        <end position="119"/>
    </location>
</feature>
<reference evidence="2 3" key="1">
    <citation type="submission" date="2019-04" db="EMBL/GenBank/DDBJ databases">
        <authorList>
            <person name="Feng G."/>
            <person name="Zhang J."/>
            <person name="Zhu H."/>
        </authorList>
    </citation>
    <scope>NUCLEOTIDE SEQUENCE [LARGE SCALE GENOMIC DNA]</scope>
    <source>
        <strain evidence="2 3">JCM 31653</strain>
    </source>
</reference>
<keyword evidence="3" id="KW-1185">Reference proteome</keyword>
<evidence type="ECO:0000256" key="1">
    <source>
        <dbReference type="SAM" id="MobiDB-lite"/>
    </source>
</evidence>
<dbReference type="RefSeq" id="WP_135464152.1">
    <property type="nucleotide sequence ID" value="NZ_SRLC01000002.1"/>
</dbReference>
<dbReference type="EMBL" id="SRLC01000002">
    <property type="protein sequence ID" value="TGE21606.1"/>
    <property type="molecule type" value="Genomic_DNA"/>
</dbReference>
<evidence type="ECO:0000313" key="2">
    <source>
        <dbReference type="EMBL" id="TGE21606.1"/>
    </source>
</evidence>
<accession>A0A4Z0PWE3</accession>
<feature type="compositionally biased region" description="Acidic residues" evidence="1">
    <location>
        <begin position="88"/>
        <end position="97"/>
    </location>
</feature>
<evidence type="ECO:0000313" key="3">
    <source>
        <dbReference type="Proteomes" id="UP000297549"/>
    </source>
</evidence>
<feature type="region of interest" description="Disordered" evidence="1">
    <location>
        <begin position="74"/>
        <end position="135"/>
    </location>
</feature>
<dbReference type="Proteomes" id="UP000297549">
    <property type="component" value="Unassembled WGS sequence"/>
</dbReference>
<name>A0A4Z0PWE3_9BACT</name>
<proteinExistence type="predicted"/>
<feature type="compositionally biased region" description="Basic residues" evidence="1">
    <location>
        <begin position="76"/>
        <end position="85"/>
    </location>
</feature>